<gene>
    <name evidence="1" type="ORF">HKW66_Vig0117440</name>
</gene>
<accession>A0A8T0JZE2</accession>
<evidence type="ECO:0000313" key="1">
    <source>
        <dbReference type="EMBL" id="KAG2384653.1"/>
    </source>
</evidence>
<dbReference type="AlphaFoldDB" id="A0A8T0JZE2"/>
<dbReference type="Proteomes" id="UP000743370">
    <property type="component" value="Unassembled WGS sequence"/>
</dbReference>
<dbReference type="EMBL" id="JABFOF010000008">
    <property type="protein sequence ID" value="KAG2384653.1"/>
    <property type="molecule type" value="Genomic_DNA"/>
</dbReference>
<name>A0A8T0JZE2_PHAAN</name>
<protein>
    <submittedName>
        <fullName evidence="1">Uncharacterized protein</fullName>
    </submittedName>
</protein>
<evidence type="ECO:0000313" key="2">
    <source>
        <dbReference type="Proteomes" id="UP000743370"/>
    </source>
</evidence>
<reference evidence="1 2" key="1">
    <citation type="submission" date="2020-05" db="EMBL/GenBank/DDBJ databases">
        <title>Vigna angularis (adzuki bean) Var. LongXiaoDou No. 4 denovo assembly.</title>
        <authorList>
            <person name="Xiang H."/>
        </authorList>
    </citation>
    <scope>NUCLEOTIDE SEQUENCE [LARGE SCALE GENOMIC DNA]</scope>
    <source>
        <tissue evidence="1">Leaf</tissue>
    </source>
</reference>
<sequence>MRRQQGFKLLHPPFQQRFVSFFLQYPWLLTVLHSTIGVTGNYSAEALWKRASPPLYLLTIYLIKELNMVLLSGPLLHEVLSFSKFTSIIFSTILRSNSRRERALSSLLFTTSFNQSPLHFKNNKIFTVNESILLVHTFLLASFQEGNYKSITMVHFLLRTVPQLNHHHASLGYT</sequence>
<organism evidence="1 2">
    <name type="scientific">Phaseolus angularis</name>
    <name type="common">Azuki bean</name>
    <name type="synonym">Vigna angularis</name>
    <dbReference type="NCBI Taxonomy" id="3914"/>
    <lineage>
        <taxon>Eukaryota</taxon>
        <taxon>Viridiplantae</taxon>
        <taxon>Streptophyta</taxon>
        <taxon>Embryophyta</taxon>
        <taxon>Tracheophyta</taxon>
        <taxon>Spermatophyta</taxon>
        <taxon>Magnoliopsida</taxon>
        <taxon>eudicotyledons</taxon>
        <taxon>Gunneridae</taxon>
        <taxon>Pentapetalae</taxon>
        <taxon>rosids</taxon>
        <taxon>fabids</taxon>
        <taxon>Fabales</taxon>
        <taxon>Fabaceae</taxon>
        <taxon>Papilionoideae</taxon>
        <taxon>50 kb inversion clade</taxon>
        <taxon>NPAAA clade</taxon>
        <taxon>indigoferoid/millettioid clade</taxon>
        <taxon>Phaseoleae</taxon>
        <taxon>Vigna</taxon>
    </lineage>
</organism>
<proteinExistence type="predicted"/>
<comment type="caution">
    <text evidence="1">The sequence shown here is derived from an EMBL/GenBank/DDBJ whole genome shotgun (WGS) entry which is preliminary data.</text>
</comment>